<evidence type="ECO:0000313" key="3">
    <source>
        <dbReference type="Proteomes" id="UP001333110"/>
    </source>
</evidence>
<keyword evidence="3" id="KW-1185">Reference proteome</keyword>
<feature type="chain" id="PRO_5043004689" evidence="1">
    <location>
        <begin position="17"/>
        <end position="559"/>
    </location>
</feature>
<organism evidence="2 3">
    <name type="scientific">Mycteria americana</name>
    <name type="common">Wood stork</name>
    <dbReference type="NCBI Taxonomy" id="33587"/>
    <lineage>
        <taxon>Eukaryota</taxon>
        <taxon>Metazoa</taxon>
        <taxon>Chordata</taxon>
        <taxon>Craniata</taxon>
        <taxon>Vertebrata</taxon>
        <taxon>Euteleostomi</taxon>
        <taxon>Archelosauria</taxon>
        <taxon>Archosauria</taxon>
        <taxon>Dinosauria</taxon>
        <taxon>Saurischia</taxon>
        <taxon>Theropoda</taxon>
        <taxon>Coelurosauria</taxon>
        <taxon>Aves</taxon>
        <taxon>Neognathae</taxon>
        <taxon>Neoaves</taxon>
        <taxon>Aequornithes</taxon>
        <taxon>Ciconiiformes</taxon>
        <taxon>Ciconiidae</taxon>
        <taxon>Mycteria</taxon>
    </lineage>
</organism>
<name>A0AAN7SE26_MYCAM</name>
<reference evidence="2 3" key="1">
    <citation type="journal article" date="2023" name="J. Hered.">
        <title>Chromosome-level genome of the wood stork (Mycteria americana) provides insight into avian chromosome evolution.</title>
        <authorList>
            <person name="Flamio R. Jr."/>
            <person name="Ramstad K.M."/>
        </authorList>
    </citation>
    <scope>NUCLEOTIDE SEQUENCE [LARGE SCALE GENOMIC DNA]</scope>
    <source>
        <strain evidence="2">JAX WOST 10</strain>
    </source>
</reference>
<sequence length="559" mass="62248">MQTRIPLAFFVAKARCWLMFNLVSIRTPRSFSAKLLCCQSALSMYQCMGLFLPRQRTLHFPLLNFMNWQPISPACPGPSGWQHDSLFCVISKLAEGTLCSIIQITNEDVKQDRAQHMFTDKFQTCAGRIFSSDYGSSSGLDLGSEETSWLPCRVGKEIAQLRGQWALDIVDDSSSLKSLPLVLRLFNEPWASLHRQNRFGVLVADEGLGALSNEASKLAELEPRRSIKRKQRVLVAGTNNTARGDLEHIKIDYIALGRASRKPQWCSSAGEEERFKEKQAKQPQLFQPVLIGEVLQPPDHVRGPPLDPLQQVHVLLMLGAPELNTIFQDAIGFLGCEHMLLAHIQFFIHQYPQVLLHRTALNPLIAQSVLILVTDPTQVLDLALGLDELHESINHTTQLRVIHRLAEGALNPTVHVPNKIPLRDTTHHWSPPGHRAVDHNSLSVTIQPIPYPPSGPPIKSMSLHFREKDVVDALKPFILQSVIAPTQVQDLALGLVEFQEVHMGPLLKSVTVPLYGIPSLQHINCTTQLGVICKFAKGALDPIMLLMKILNSTGSNTDP</sequence>
<protein>
    <submittedName>
        <fullName evidence="2">Uncharacterized protein</fullName>
    </submittedName>
</protein>
<dbReference type="Proteomes" id="UP001333110">
    <property type="component" value="Unassembled WGS sequence"/>
</dbReference>
<proteinExistence type="predicted"/>
<feature type="signal peptide" evidence="1">
    <location>
        <begin position="1"/>
        <end position="16"/>
    </location>
</feature>
<keyword evidence="1" id="KW-0732">Signal</keyword>
<evidence type="ECO:0000256" key="1">
    <source>
        <dbReference type="SAM" id="SignalP"/>
    </source>
</evidence>
<accession>A0AAN7SE26</accession>
<comment type="caution">
    <text evidence="2">The sequence shown here is derived from an EMBL/GenBank/DDBJ whole genome shotgun (WGS) entry which is preliminary data.</text>
</comment>
<dbReference type="AlphaFoldDB" id="A0AAN7SE26"/>
<dbReference type="EMBL" id="JAUNZN010000002">
    <property type="protein sequence ID" value="KAK4826741.1"/>
    <property type="molecule type" value="Genomic_DNA"/>
</dbReference>
<gene>
    <name evidence="2" type="ORF">QYF61_010994</name>
</gene>
<evidence type="ECO:0000313" key="2">
    <source>
        <dbReference type="EMBL" id="KAK4826741.1"/>
    </source>
</evidence>